<dbReference type="SUPFAM" id="SSF52047">
    <property type="entry name" value="RNI-like"/>
    <property type="match status" value="1"/>
</dbReference>
<evidence type="ECO:0000313" key="2">
    <source>
        <dbReference type="Proteomes" id="UP000738359"/>
    </source>
</evidence>
<proteinExistence type="predicted"/>
<accession>A0A9P6J108</accession>
<name>A0A9P6J108_MORAP</name>
<evidence type="ECO:0000313" key="1">
    <source>
        <dbReference type="EMBL" id="KAF9956656.1"/>
    </source>
</evidence>
<dbReference type="Proteomes" id="UP000738359">
    <property type="component" value="Unassembled WGS sequence"/>
</dbReference>
<protein>
    <recommendedName>
        <fullName evidence="3">F-box domain-containing protein</fullName>
    </recommendedName>
</protein>
<reference evidence="1" key="1">
    <citation type="journal article" date="2020" name="Fungal Divers.">
        <title>Resolving the Mortierellaceae phylogeny through synthesis of multi-gene phylogenetics and phylogenomics.</title>
        <authorList>
            <person name="Vandepol N."/>
            <person name="Liber J."/>
            <person name="Desiro A."/>
            <person name="Na H."/>
            <person name="Kennedy M."/>
            <person name="Barry K."/>
            <person name="Grigoriev I.V."/>
            <person name="Miller A.N."/>
            <person name="O'Donnell K."/>
            <person name="Stajich J.E."/>
            <person name="Bonito G."/>
        </authorList>
    </citation>
    <scope>NUCLEOTIDE SEQUENCE</scope>
    <source>
        <strain evidence="1">CK1249</strain>
    </source>
</reference>
<dbReference type="AlphaFoldDB" id="A0A9P6J108"/>
<sequence>MTATPGLRRTKPQNTLRHVARLLAIPELVRLLSSYLSPPTHLNLVQVNRRWNHLFVPELWYTFDDSLYLLGSKLRPRKPPHFCYPTITNLWELHTIRNWIRLIFNKYGHHIRVLKIRWDFVLEAANDAGPEYILENSEAVEVASRIRDNNEQNHSNRPKSLALRAPKVIKNLPADLGITTRDDSSRVETDWLMLQNIWSMVTLNPLLRRLIIKTSGVRLAQQEAAREYLDATIKRLKHLREFRATDFYGVDLLSKLKDIAPQIEAIWTSVSSNLEPELNVPLNQNITSLSVRNQLSSTGVLTLLQLHPNLERLFVYDMINDTTSAEVKSPVFTLKTLHIGNSRGSPRSMADPINILRHCPDLQEIGLLKVDAPALEAIMTHCRNVKVVKALYNPFFVNQRSQRRPIMETVNRFLMSYSTLRVFDAIELCVHVDDLLLQPWACDRLETFRCRIVGFTRLDAKQQAVYDRVSGPKHTAALTTAEAAIVRQFEQCRHQQQQVLDRLASLTSLKVLDLGYENRDPCAYQAQLYTSYDPEYPDSWSFPDGSKFYQYGGPIADTMELSLDSGLDRLAALKHLEIFGFEGTDHRIGHQELNWMAKQWPHLRVMRGLAKDRLLYLKYDTKKEALRNYVMSLRPDIEQSTLFKGFDE</sequence>
<dbReference type="OrthoDB" id="2382874at2759"/>
<evidence type="ECO:0008006" key="3">
    <source>
        <dbReference type="Google" id="ProtNLM"/>
    </source>
</evidence>
<gene>
    <name evidence="1" type="ORF">BGZ70_009805</name>
</gene>
<dbReference type="Gene3D" id="3.80.10.10">
    <property type="entry name" value="Ribonuclease Inhibitor"/>
    <property type="match status" value="1"/>
</dbReference>
<dbReference type="EMBL" id="JAAAHY010000824">
    <property type="protein sequence ID" value="KAF9956656.1"/>
    <property type="molecule type" value="Genomic_DNA"/>
</dbReference>
<comment type="caution">
    <text evidence="1">The sequence shown here is derived from an EMBL/GenBank/DDBJ whole genome shotgun (WGS) entry which is preliminary data.</text>
</comment>
<keyword evidence="2" id="KW-1185">Reference proteome</keyword>
<dbReference type="InterPro" id="IPR032675">
    <property type="entry name" value="LRR_dom_sf"/>
</dbReference>
<organism evidence="1 2">
    <name type="scientific">Mortierella alpina</name>
    <name type="common">Oleaginous fungus</name>
    <name type="synonym">Mortierella renispora</name>
    <dbReference type="NCBI Taxonomy" id="64518"/>
    <lineage>
        <taxon>Eukaryota</taxon>
        <taxon>Fungi</taxon>
        <taxon>Fungi incertae sedis</taxon>
        <taxon>Mucoromycota</taxon>
        <taxon>Mortierellomycotina</taxon>
        <taxon>Mortierellomycetes</taxon>
        <taxon>Mortierellales</taxon>
        <taxon>Mortierellaceae</taxon>
        <taxon>Mortierella</taxon>
    </lineage>
</organism>